<evidence type="ECO:0000313" key="4">
    <source>
        <dbReference type="Proteomes" id="UP001205105"/>
    </source>
</evidence>
<evidence type="ECO:0000256" key="1">
    <source>
        <dbReference type="SAM" id="MobiDB-lite"/>
    </source>
</evidence>
<name>A0AAD5DY58_9CHLO</name>
<keyword evidence="2" id="KW-0732">Signal</keyword>
<dbReference type="AlphaFoldDB" id="A0AAD5DY58"/>
<gene>
    <name evidence="3" type="ORF">COHA_002163</name>
</gene>
<reference evidence="3" key="1">
    <citation type="submission" date="2020-11" db="EMBL/GenBank/DDBJ databases">
        <title>Chlorella ohadii genome sequencing and assembly.</title>
        <authorList>
            <person name="Murik O."/>
            <person name="Treves H."/>
            <person name="Kedem I."/>
            <person name="Shotland Y."/>
            <person name="Kaplan A."/>
        </authorList>
    </citation>
    <scope>NUCLEOTIDE SEQUENCE</scope>
    <source>
        <strain evidence="3">1</strain>
    </source>
</reference>
<proteinExistence type="predicted"/>
<evidence type="ECO:0000256" key="2">
    <source>
        <dbReference type="SAM" id="SignalP"/>
    </source>
</evidence>
<feature type="region of interest" description="Disordered" evidence="1">
    <location>
        <begin position="348"/>
        <end position="373"/>
    </location>
</feature>
<accession>A0AAD5DY58</accession>
<feature type="compositionally biased region" description="Low complexity" evidence="1">
    <location>
        <begin position="79"/>
        <end position="94"/>
    </location>
</feature>
<feature type="signal peptide" evidence="2">
    <location>
        <begin position="1"/>
        <end position="25"/>
    </location>
</feature>
<feature type="compositionally biased region" description="Polar residues" evidence="1">
    <location>
        <begin position="350"/>
        <end position="360"/>
    </location>
</feature>
<comment type="caution">
    <text evidence="3">The sequence shown here is derived from an EMBL/GenBank/DDBJ whole genome shotgun (WGS) entry which is preliminary data.</text>
</comment>
<protein>
    <submittedName>
        <fullName evidence="3">Uncharacterized protein</fullName>
    </submittedName>
</protein>
<dbReference type="EMBL" id="JADXDR010000032">
    <property type="protein sequence ID" value="KAI7844365.1"/>
    <property type="molecule type" value="Genomic_DNA"/>
</dbReference>
<dbReference type="Proteomes" id="UP001205105">
    <property type="component" value="Unassembled WGS sequence"/>
</dbReference>
<keyword evidence="4" id="KW-1185">Reference proteome</keyword>
<feature type="region of interest" description="Disordered" evidence="1">
    <location>
        <begin position="73"/>
        <end position="94"/>
    </location>
</feature>
<organism evidence="3 4">
    <name type="scientific">Chlorella ohadii</name>
    <dbReference type="NCBI Taxonomy" id="2649997"/>
    <lineage>
        <taxon>Eukaryota</taxon>
        <taxon>Viridiplantae</taxon>
        <taxon>Chlorophyta</taxon>
        <taxon>core chlorophytes</taxon>
        <taxon>Trebouxiophyceae</taxon>
        <taxon>Chlorellales</taxon>
        <taxon>Chlorellaceae</taxon>
        <taxon>Chlorella clade</taxon>
        <taxon>Chlorella</taxon>
    </lineage>
</organism>
<sequence length="391" mass="40106">MVRAGFRVVAAAALAALLLAGTAAATNDAASALVEMMSGDVSLLGDDSLSSLFLALTEASRSPQTMMSIQTLTGTNPVSTTSGSGSTATGSTAGSAGSEAALMGDLFSALLTGANSPVSNFLAAAGDGGMTSQLAALLAPSSSAAASAASAGGIPTLRSSLGSLLGSTSGASSSSNPFSALLQPVASTRSILSQLADAVEQANSVLAAPHWDDLLGGVDLTRFFSSNRTVLREAMAAMEEMEEHVCKHPYIEWGRFVPTHCDGHNFTLAIDGGSCTVSHKDHSVTCHPPRVRLIKTPATCTKKHTTPVKVVGKECKIVKRFGDAKQGFLVPPKNKTVVLDFSEPTAPQLVRSSPTASTGKRSSKSSKHGVASRLADGLAALKERLPRWIKK</sequence>
<feature type="chain" id="PRO_5042227119" evidence="2">
    <location>
        <begin position="26"/>
        <end position="391"/>
    </location>
</feature>
<evidence type="ECO:0000313" key="3">
    <source>
        <dbReference type="EMBL" id="KAI7844365.1"/>
    </source>
</evidence>